<evidence type="ECO:0000313" key="1">
    <source>
        <dbReference type="EMBL" id="BAD28747.1"/>
    </source>
</evidence>
<proteinExistence type="predicted"/>
<dbReference type="AlphaFoldDB" id="Q6ERH3"/>
<protein>
    <submittedName>
        <fullName evidence="1">Uncharacterized protein</fullName>
    </submittedName>
</protein>
<accession>Q6ERH3</accession>
<evidence type="ECO:0000313" key="2">
    <source>
        <dbReference type="Proteomes" id="UP000000763"/>
    </source>
</evidence>
<reference evidence="2" key="1">
    <citation type="journal article" date="2005" name="Nature">
        <title>The map-based sequence of the rice genome.</title>
        <authorList>
            <consortium name="International rice genome sequencing project (IRGSP)"/>
            <person name="Matsumoto T."/>
            <person name="Wu J."/>
            <person name="Kanamori H."/>
            <person name="Katayose Y."/>
            <person name="Fujisawa M."/>
            <person name="Namiki N."/>
            <person name="Mizuno H."/>
            <person name="Yamamoto K."/>
            <person name="Antonio B.A."/>
            <person name="Baba T."/>
            <person name="Sakata K."/>
            <person name="Nagamura Y."/>
            <person name="Aoki H."/>
            <person name="Arikawa K."/>
            <person name="Arita K."/>
            <person name="Bito T."/>
            <person name="Chiden Y."/>
            <person name="Fujitsuka N."/>
            <person name="Fukunaka R."/>
            <person name="Hamada M."/>
            <person name="Harada C."/>
            <person name="Hayashi A."/>
            <person name="Hijishita S."/>
            <person name="Honda M."/>
            <person name="Hosokawa S."/>
            <person name="Ichikawa Y."/>
            <person name="Idonuma A."/>
            <person name="Iijima M."/>
            <person name="Ikeda M."/>
            <person name="Ikeno M."/>
            <person name="Ito K."/>
            <person name="Ito S."/>
            <person name="Ito T."/>
            <person name="Ito Y."/>
            <person name="Ito Y."/>
            <person name="Iwabuchi A."/>
            <person name="Kamiya K."/>
            <person name="Karasawa W."/>
            <person name="Kurita K."/>
            <person name="Katagiri S."/>
            <person name="Kikuta A."/>
            <person name="Kobayashi H."/>
            <person name="Kobayashi N."/>
            <person name="Machita K."/>
            <person name="Maehara T."/>
            <person name="Masukawa M."/>
            <person name="Mizubayashi T."/>
            <person name="Mukai Y."/>
            <person name="Nagasaki H."/>
            <person name="Nagata Y."/>
            <person name="Naito S."/>
            <person name="Nakashima M."/>
            <person name="Nakama Y."/>
            <person name="Nakamichi Y."/>
            <person name="Nakamura M."/>
            <person name="Meguro A."/>
            <person name="Negishi M."/>
            <person name="Ohta I."/>
            <person name="Ohta T."/>
            <person name="Okamoto M."/>
            <person name="Ono N."/>
            <person name="Saji S."/>
            <person name="Sakaguchi M."/>
            <person name="Sakai K."/>
            <person name="Shibata M."/>
            <person name="Shimokawa T."/>
            <person name="Song J."/>
            <person name="Takazaki Y."/>
            <person name="Terasawa K."/>
            <person name="Tsugane M."/>
            <person name="Tsuji K."/>
            <person name="Ueda S."/>
            <person name="Waki K."/>
            <person name="Yamagata H."/>
            <person name="Yamamoto M."/>
            <person name="Yamamoto S."/>
            <person name="Yamane H."/>
            <person name="Yoshiki S."/>
            <person name="Yoshihara R."/>
            <person name="Yukawa K."/>
            <person name="Zhong H."/>
            <person name="Yano M."/>
            <person name="Yuan Q."/>
            <person name="Ouyang S."/>
            <person name="Liu J."/>
            <person name="Jones K.M."/>
            <person name="Gansberger K."/>
            <person name="Moffat K."/>
            <person name="Hill J."/>
            <person name="Bera J."/>
            <person name="Fadrosh D."/>
            <person name="Jin S."/>
            <person name="Johri S."/>
            <person name="Kim M."/>
            <person name="Overton L."/>
            <person name="Reardon M."/>
            <person name="Tsitrin T."/>
            <person name="Vuong H."/>
            <person name="Weaver B."/>
            <person name="Ciecko A."/>
            <person name="Tallon L."/>
            <person name="Jackson J."/>
            <person name="Pai G."/>
            <person name="Aken S.V."/>
            <person name="Utterback T."/>
            <person name="Reidmuller S."/>
            <person name="Feldblyum T."/>
            <person name="Hsiao J."/>
            <person name="Zismann V."/>
            <person name="Iobst S."/>
            <person name="de Vazeille A.R."/>
            <person name="Buell C.R."/>
            <person name="Ying K."/>
            <person name="Li Y."/>
            <person name="Lu T."/>
            <person name="Huang Y."/>
            <person name="Zhao Q."/>
            <person name="Feng Q."/>
            <person name="Zhang L."/>
            <person name="Zhu J."/>
            <person name="Weng Q."/>
            <person name="Mu J."/>
            <person name="Lu Y."/>
            <person name="Fan D."/>
            <person name="Liu Y."/>
            <person name="Guan J."/>
            <person name="Zhang Y."/>
            <person name="Yu S."/>
            <person name="Liu X."/>
            <person name="Zhang Y."/>
            <person name="Hong G."/>
            <person name="Han B."/>
            <person name="Choisne N."/>
            <person name="Demange N."/>
            <person name="Orjeda G."/>
            <person name="Samain S."/>
            <person name="Cattolico L."/>
            <person name="Pelletier E."/>
            <person name="Couloux A."/>
            <person name="Segurens B."/>
            <person name="Wincker P."/>
            <person name="D'Hont A."/>
            <person name="Scarpelli C."/>
            <person name="Weissenbach J."/>
            <person name="Salanoubat M."/>
            <person name="Quetier F."/>
            <person name="Yu Y."/>
            <person name="Kim H.R."/>
            <person name="Rambo T."/>
            <person name="Currie J."/>
            <person name="Collura K."/>
            <person name="Luo M."/>
            <person name="Yang T."/>
            <person name="Ammiraju J.S.S."/>
            <person name="Engler F."/>
            <person name="Soderlund C."/>
            <person name="Wing R.A."/>
            <person name="Palmer L.E."/>
            <person name="de la Bastide M."/>
            <person name="Spiegel L."/>
            <person name="Nascimento L."/>
            <person name="Zutavern T."/>
            <person name="O'Shaughnessy A."/>
            <person name="Dike S."/>
            <person name="Dedhia N."/>
            <person name="Preston R."/>
            <person name="Balija V."/>
            <person name="McCombie W.R."/>
            <person name="Chow T."/>
            <person name="Chen H."/>
            <person name="Chung M."/>
            <person name="Chen C."/>
            <person name="Shaw J."/>
            <person name="Wu H."/>
            <person name="Hsiao K."/>
            <person name="Chao Y."/>
            <person name="Chu M."/>
            <person name="Cheng C."/>
            <person name="Hour A."/>
            <person name="Lee P."/>
            <person name="Lin S."/>
            <person name="Lin Y."/>
            <person name="Liou J."/>
            <person name="Liu S."/>
            <person name="Hsing Y."/>
            <person name="Raghuvanshi S."/>
            <person name="Mohanty A."/>
            <person name="Bharti A.K."/>
            <person name="Gaur A."/>
            <person name="Gupta V."/>
            <person name="Kumar D."/>
            <person name="Ravi V."/>
            <person name="Vij S."/>
            <person name="Kapur A."/>
            <person name="Khurana P."/>
            <person name="Khurana P."/>
            <person name="Khurana J.P."/>
            <person name="Tyagi A.K."/>
            <person name="Gaikwad K."/>
            <person name="Singh A."/>
            <person name="Dalal V."/>
            <person name="Srivastava S."/>
            <person name="Dixit A."/>
            <person name="Pal A.K."/>
            <person name="Ghazi I.A."/>
            <person name="Yadav M."/>
            <person name="Pandit A."/>
            <person name="Bhargava A."/>
            <person name="Sureshbabu K."/>
            <person name="Batra K."/>
            <person name="Sharma T.R."/>
            <person name="Mohapatra T."/>
            <person name="Singh N.K."/>
            <person name="Messing J."/>
            <person name="Nelson A.B."/>
            <person name="Fuks G."/>
            <person name="Kavchok S."/>
            <person name="Keizer G."/>
            <person name="Linton E."/>
            <person name="Llaca V."/>
            <person name="Song R."/>
            <person name="Tanyolac B."/>
            <person name="Young S."/>
            <person name="Ho-Il K."/>
            <person name="Hahn J.H."/>
            <person name="Sangsakoo G."/>
            <person name="Vanavichit A."/>
            <person name="de Mattos Luiz.A.T."/>
            <person name="Zimmer P.D."/>
            <person name="Malone G."/>
            <person name="Dellagostin O."/>
            <person name="de Oliveira A.C."/>
            <person name="Bevan M."/>
            <person name="Bancroft I."/>
            <person name="Minx P."/>
            <person name="Cordum H."/>
            <person name="Wilson R."/>
            <person name="Cheng Z."/>
            <person name="Jin W."/>
            <person name="Jiang J."/>
            <person name="Leong S.A."/>
            <person name="Iwama H."/>
            <person name="Gojobori T."/>
            <person name="Itoh T."/>
            <person name="Niimura Y."/>
            <person name="Fujii Y."/>
            <person name="Habara T."/>
            <person name="Sakai H."/>
            <person name="Sato Y."/>
            <person name="Wilson G."/>
            <person name="Kumar K."/>
            <person name="McCouch S."/>
            <person name="Juretic N."/>
            <person name="Hoen D."/>
            <person name="Wright S."/>
            <person name="Bruskiewich R."/>
            <person name="Bureau T."/>
            <person name="Miyao A."/>
            <person name="Hirochika H."/>
            <person name="Nishikawa T."/>
            <person name="Kadowaki K."/>
            <person name="Sugiura M."/>
            <person name="Burr B."/>
            <person name="Sasaki T."/>
        </authorList>
    </citation>
    <scope>NUCLEOTIDE SEQUENCE [LARGE SCALE GENOMIC DNA]</scope>
    <source>
        <strain evidence="2">cv. Nipponbare</strain>
    </source>
</reference>
<dbReference type="Proteomes" id="UP000000763">
    <property type="component" value="Chromosome 9"/>
</dbReference>
<reference evidence="2" key="2">
    <citation type="journal article" date="2008" name="Nucleic Acids Res.">
        <title>The rice annotation project database (RAP-DB): 2008 update.</title>
        <authorList>
            <consortium name="The rice annotation project (RAP)"/>
        </authorList>
    </citation>
    <scope>GENOME REANNOTATION</scope>
    <source>
        <strain evidence="2">cv. Nipponbare</strain>
    </source>
</reference>
<name>Q6ERH3_ORYSJ</name>
<organism evidence="1 2">
    <name type="scientific">Oryza sativa subsp. japonica</name>
    <name type="common">Rice</name>
    <dbReference type="NCBI Taxonomy" id="39947"/>
    <lineage>
        <taxon>Eukaryota</taxon>
        <taxon>Viridiplantae</taxon>
        <taxon>Streptophyta</taxon>
        <taxon>Embryophyta</taxon>
        <taxon>Tracheophyta</taxon>
        <taxon>Spermatophyta</taxon>
        <taxon>Magnoliopsida</taxon>
        <taxon>Liliopsida</taxon>
        <taxon>Poales</taxon>
        <taxon>Poaceae</taxon>
        <taxon>BOP clade</taxon>
        <taxon>Oryzoideae</taxon>
        <taxon>Oryzeae</taxon>
        <taxon>Oryzinae</taxon>
        <taxon>Oryza</taxon>
        <taxon>Oryza sativa</taxon>
    </lineage>
</organism>
<sequence length="116" mass="12648">MLHHRPSSIGTWSLLYRHPPPNNLTGLTIVVVSAFRTIGRAGLPTITQTNPLVPPAPRQRPSATYVLTTKFGNPSIGGGEGIEVEFEMEIVPETEWDRLKSESAATYIGRVRVGQG</sequence>
<gene>
    <name evidence="1" type="primary">OJ1253_E02.33</name>
</gene>
<dbReference type="EMBL" id="AP005566">
    <property type="protein sequence ID" value="BAD28747.1"/>
    <property type="molecule type" value="Genomic_DNA"/>
</dbReference>